<protein>
    <submittedName>
        <fullName evidence="2">Putative short chain dehydrogenase</fullName>
    </submittedName>
</protein>
<dbReference type="InterPro" id="IPR002347">
    <property type="entry name" value="SDR_fam"/>
</dbReference>
<dbReference type="PANTHER" id="PTHR43157:SF35">
    <property type="entry name" value="DEHYDROGENASE_REDUCTASE FAMILY PROTEIN, PUTATIVE-RELATED"/>
    <property type="match status" value="1"/>
</dbReference>
<dbReference type="OMA" id="HCELPEA"/>
<accession>A0A066WX47</accession>
<proteinExistence type="predicted"/>
<dbReference type="GO" id="GO:0016491">
    <property type="term" value="F:oxidoreductase activity"/>
    <property type="evidence" value="ECO:0007669"/>
    <property type="project" value="UniProtKB-KW"/>
</dbReference>
<dbReference type="HOGENOM" id="CLU_010194_44_4_1"/>
<keyword evidence="1" id="KW-0560">Oxidoreductase</keyword>
<keyword evidence="3" id="KW-1185">Reference proteome</keyword>
<dbReference type="InterPro" id="IPR036291">
    <property type="entry name" value="NAD(P)-bd_dom_sf"/>
</dbReference>
<reference evidence="3" key="1">
    <citation type="journal article" date="2014" name="Genome Announc.">
        <title>Draft genome sequence of Colletotrichum sublineola, a destructive pathogen of cultivated sorghum.</title>
        <authorList>
            <person name="Baroncelli R."/>
            <person name="Sanz-Martin J.M."/>
            <person name="Rech G.E."/>
            <person name="Sukno S.A."/>
            <person name="Thon M.R."/>
        </authorList>
    </citation>
    <scope>NUCLEOTIDE SEQUENCE [LARGE SCALE GENOMIC DNA]</scope>
    <source>
        <strain evidence="3">TX430BB</strain>
    </source>
</reference>
<organism evidence="2 3">
    <name type="scientific">Colletotrichum sublineola</name>
    <name type="common">Sorghum anthracnose fungus</name>
    <dbReference type="NCBI Taxonomy" id="1173701"/>
    <lineage>
        <taxon>Eukaryota</taxon>
        <taxon>Fungi</taxon>
        <taxon>Dikarya</taxon>
        <taxon>Ascomycota</taxon>
        <taxon>Pezizomycotina</taxon>
        <taxon>Sordariomycetes</taxon>
        <taxon>Hypocreomycetidae</taxon>
        <taxon>Glomerellales</taxon>
        <taxon>Glomerellaceae</taxon>
        <taxon>Colletotrichum</taxon>
        <taxon>Colletotrichum graminicola species complex</taxon>
    </lineage>
</organism>
<dbReference type="OrthoDB" id="542013at2759"/>
<dbReference type="EMBL" id="JMSE01001430">
    <property type="protein sequence ID" value="KDN61242.1"/>
    <property type="molecule type" value="Genomic_DNA"/>
</dbReference>
<comment type="caution">
    <text evidence="2">The sequence shown here is derived from an EMBL/GenBank/DDBJ whole genome shotgun (WGS) entry which is preliminary data.</text>
</comment>
<dbReference type="SUPFAM" id="SSF51735">
    <property type="entry name" value="NAD(P)-binding Rossmann-fold domains"/>
    <property type="match status" value="1"/>
</dbReference>
<dbReference type="PRINTS" id="PR00081">
    <property type="entry name" value="GDHRDH"/>
</dbReference>
<dbReference type="Gene3D" id="3.40.50.720">
    <property type="entry name" value="NAD(P)-binding Rossmann-like Domain"/>
    <property type="match status" value="1"/>
</dbReference>
<dbReference type="STRING" id="1173701.A0A066WX47"/>
<dbReference type="PANTHER" id="PTHR43157">
    <property type="entry name" value="PHOSPHATIDYLINOSITOL-GLYCAN BIOSYNTHESIS CLASS F PROTEIN-RELATED"/>
    <property type="match status" value="1"/>
</dbReference>
<gene>
    <name evidence="2" type="ORF">CSUB01_11899</name>
</gene>
<dbReference type="Proteomes" id="UP000027238">
    <property type="component" value="Unassembled WGS sequence"/>
</dbReference>
<dbReference type="Pfam" id="PF00106">
    <property type="entry name" value="adh_short"/>
    <property type="match status" value="1"/>
</dbReference>
<sequence>MTSSIDLPPLTGGAAKIFFASQLCSKSKARMPPKDLSLAGQTIIISGANAGLGFTCAGQLLDHRLSRLIIAVRSVEKGEAAAETLRKKYPGAIIEVWALDMVSYKSIQSFADRCSTLSRIDAVILNAGVSKQDFSLSPHGHEEMVQVNYLSTTLLSVLLLPVLKAKKVSGKASKLTIVSSGSTFGAKFLEHDKVPLLAALNDKNNFDAVDRYQTSKLLGQLTITKLASYIPKEDVVVNLVDPGLTKGSSLHQNLNLAYQAVMGTVKAVTGRTLEEGASTYLDAAVVRGDETHGSYLMDWKIHPASRSFPAFVYTPEGKASANRLWHETLQELDFAGVRLILHSMQSDRR</sequence>
<evidence type="ECO:0000256" key="1">
    <source>
        <dbReference type="ARBA" id="ARBA00023002"/>
    </source>
</evidence>
<dbReference type="eggNOG" id="KOG1208">
    <property type="taxonomic scope" value="Eukaryota"/>
</dbReference>
<evidence type="ECO:0000313" key="3">
    <source>
        <dbReference type="Proteomes" id="UP000027238"/>
    </source>
</evidence>
<evidence type="ECO:0000313" key="2">
    <source>
        <dbReference type="EMBL" id="KDN61242.1"/>
    </source>
</evidence>
<name>A0A066WX47_COLSU</name>
<dbReference type="AlphaFoldDB" id="A0A066WX47"/>